<dbReference type="PANTHER" id="PTHR24148">
    <property type="entry name" value="ANKYRIN REPEAT DOMAIN-CONTAINING PROTEIN 39 HOMOLOG-RELATED"/>
    <property type="match status" value="1"/>
</dbReference>
<reference evidence="2" key="1">
    <citation type="journal article" date="2020" name="Stud. Mycol.">
        <title>101 Dothideomycetes genomes: a test case for predicting lifestyles and emergence of pathogens.</title>
        <authorList>
            <person name="Haridas S."/>
            <person name="Albert R."/>
            <person name="Binder M."/>
            <person name="Bloem J."/>
            <person name="Labutti K."/>
            <person name="Salamov A."/>
            <person name="Andreopoulos B."/>
            <person name="Baker S."/>
            <person name="Barry K."/>
            <person name="Bills G."/>
            <person name="Bluhm B."/>
            <person name="Cannon C."/>
            <person name="Castanera R."/>
            <person name="Culley D."/>
            <person name="Daum C."/>
            <person name="Ezra D."/>
            <person name="Gonzalez J."/>
            <person name="Henrissat B."/>
            <person name="Kuo A."/>
            <person name="Liang C."/>
            <person name="Lipzen A."/>
            <person name="Lutzoni F."/>
            <person name="Magnuson J."/>
            <person name="Mondo S."/>
            <person name="Nolan M."/>
            <person name="Ohm R."/>
            <person name="Pangilinan J."/>
            <person name="Park H.-J."/>
            <person name="Ramirez L."/>
            <person name="Alfaro M."/>
            <person name="Sun H."/>
            <person name="Tritt A."/>
            <person name="Yoshinaga Y."/>
            <person name="Zwiers L.-H."/>
            <person name="Turgeon B."/>
            <person name="Goodwin S."/>
            <person name="Spatafora J."/>
            <person name="Crous P."/>
            <person name="Grigoriev I."/>
        </authorList>
    </citation>
    <scope>NUCLEOTIDE SEQUENCE</scope>
    <source>
        <strain evidence="2">CBS 110217</strain>
    </source>
</reference>
<keyword evidence="3" id="KW-1185">Reference proteome</keyword>
<dbReference type="Pfam" id="PF06985">
    <property type="entry name" value="HET"/>
    <property type="match status" value="1"/>
</dbReference>
<proteinExistence type="predicted"/>
<dbReference type="PANTHER" id="PTHR24148:SF73">
    <property type="entry name" value="HET DOMAIN PROTEIN (AFU_ORTHOLOGUE AFUA_8G01020)"/>
    <property type="match status" value="1"/>
</dbReference>
<evidence type="ECO:0000313" key="3">
    <source>
        <dbReference type="Proteomes" id="UP000799777"/>
    </source>
</evidence>
<dbReference type="AlphaFoldDB" id="A0A9P4H6H1"/>
<dbReference type="OrthoDB" id="3553147at2759"/>
<gene>
    <name evidence="2" type="ORF">EK21DRAFT_70484</name>
</gene>
<feature type="domain" description="Heterokaryon incompatibility" evidence="1">
    <location>
        <begin position="44"/>
        <end position="125"/>
    </location>
</feature>
<protein>
    <submittedName>
        <fullName evidence="2">HET-domain-containing protein</fullName>
    </submittedName>
</protein>
<sequence length="126" mass="14341">MSGTIYPNQLHGRHIRILELLPGDPSEEVCCRLEERFLDDLPSYNALSYVWGDSRVKESISCNGQRMDVTTNLADALRTLRPSSATWVWADAICINQDDVLERNSQVQLMKEVYSKAEKVAIWLGK</sequence>
<dbReference type="InterPro" id="IPR010730">
    <property type="entry name" value="HET"/>
</dbReference>
<evidence type="ECO:0000259" key="1">
    <source>
        <dbReference type="Pfam" id="PF06985"/>
    </source>
</evidence>
<feature type="non-terminal residue" evidence="2">
    <location>
        <position position="126"/>
    </location>
</feature>
<dbReference type="Proteomes" id="UP000799777">
    <property type="component" value="Unassembled WGS sequence"/>
</dbReference>
<organism evidence="2 3">
    <name type="scientific">Setomelanomma holmii</name>
    <dbReference type="NCBI Taxonomy" id="210430"/>
    <lineage>
        <taxon>Eukaryota</taxon>
        <taxon>Fungi</taxon>
        <taxon>Dikarya</taxon>
        <taxon>Ascomycota</taxon>
        <taxon>Pezizomycotina</taxon>
        <taxon>Dothideomycetes</taxon>
        <taxon>Pleosporomycetidae</taxon>
        <taxon>Pleosporales</taxon>
        <taxon>Pleosporineae</taxon>
        <taxon>Phaeosphaeriaceae</taxon>
        <taxon>Setomelanomma</taxon>
    </lineage>
</organism>
<accession>A0A9P4H6H1</accession>
<name>A0A9P4H6H1_9PLEO</name>
<comment type="caution">
    <text evidence="2">The sequence shown here is derived from an EMBL/GenBank/DDBJ whole genome shotgun (WGS) entry which is preliminary data.</text>
</comment>
<dbReference type="InterPro" id="IPR052895">
    <property type="entry name" value="HetReg/Transcr_Mod"/>
</dbReference>
<dbReference type="EMBL" id="ML978217">
    <property type="protein sequence ID" value="KAF2028104.1"/>
    <property type="molecule type" value="Genomic_DNA"/>
</dbReference>
<evidence type="ECO:0000313" key="2">
    <source>
        <dbReference type="EMBL" id="KAF2028104.1"/>
    </source>
</evidence>